<evidence type="ECO:0000259" key="1">
    <source>
        <dbReference type="SMART" id="SM00829"/>
    </source>
</evidence>
<evidence type="ECO:0000313" key="2">
    <source>
        <dbReference type="EMBL" id="MBR7746900.1"/>
    </source>
</evidence>
<dbReference type="InterPro" id="IPR011032">
    <property type="entry name" value="GroES-like_sf"/>
</dbReference>
<accession>A0A941I3G4</accession>
<dbReference type="AlphaFoldDB" id="A0A941I3G4"/>
<keyword evidence="3" id="KW-1185">Reference proteome</keyword>
<dbReference type="InterPro" id="IPR052733">
    <property type="entry name" value="Chloroplast_QOR"/>
</dbReference>
<gene>
    <name evidence="2" type="ORF">KDM92_09930</name>
</gene>
<protein>
    <submittedName>
        <fullName evidence="2">NAD(P)-dependent alcohol dehydrogenase</fullName>
    </submittedName>
</protein>
<reference evidence="2 3" key="1">
    <citation type="submission" date="2021-04" db="EMBL/GenBank/DDBJ databases">
        <title>novel species isolated from subtropical streams in China.</title>
        <authorList>
            <person name="Lu H."/>
        </authorList>
    </citation>
    <scope>NUCLEOTIDE SEQUENCE [LARGE SCALE GENOMIC DNA]</scope>
    <source>
        <strain evidence="2 3">BYS107W</strain>
    </source>
</reference>
<dbReference type="PANTHER" id="PTHR44013:SF1">
    <property type="entry name" value="ZINC-TYPE ALCOHOL DEHYDROGENASE-LIKE PROTEIN C16A3.02C"/>
    <property type="match status" value="1"/>
</dbReference>
<comment type="caution">
    <text evidence="2">The sequence shown here is derived from an EMBL/GenBank/DDBJ whole genome shotgun (WGS) entry which is preliminary data.</text>
</comment>
<dbReference type="GO" id="GO:0016491">
    <property type="term" value="F:oxidoreductase activity"/>
    <property type="evidence" value="ECO:0007669"/>
    <property type="project" value="InterPro"/>
</dbReference>
<dbReference type="Pfam" id="PF08240">
    <property type="entry name" value="ADH_N"/>
    <property type="match status" value="1"/>
</dbReference>
<feature type="domain" description="Enoyl reductase (ER)" evidence="1">
    <location>
        <begin position="10"/>
        <end position="320"/>
    </location>
</feature>
<dbReference type="InterPro" id="IPR013154">
    <property type="entry name" value="ADH-like_N"/>
</dbReference>
<sequence>MKAAMYERYGAPEVVQIREIPRPQPKVNEVLIKVLASTVTSADWRVRSLTVPAGFGWIMRLVFGITKPKQPILGSELAGVIESVGSNVSNFKVGEHVFAFSDAALGCHAEYKCMAHTGLIALKPVNCSYDEAAALSFGGTTALDFLRRAKLQAGEKVLVNGASGCVGTAVVQLAKHFGANVTAVCSGANVELLKSIGADHVIDYTQQDFTNNAQRYDVIVDTVGTAPYARCKDSLTDNGRLLLVLAGLTDMLGASLVSLRSRKKVIAGPVTSRVEDLRFLAELAEAGKFKPVIDRRVPFEQIVEAHRHVDSGRKRGNLVLTFSHNR</sequence>
<dbReference type="Gene3D" id="3.40.50.720">
    <property type="entry name" value="NAD(P)-binding Rossmann-like Domain"/>
    <property type="match status" value="1"/>
</dbReference>
<organism evidence="2 3">
    <name type="scientific">Undibacterium baiyunense</name>
    <dbReference type="NCBI Taxonomy" id="2828731"/>
    <lineage>
        <taxon>Bacteria</taxon>
        <taxon>Pseudomonadati</taxon>
        <taxon>Pseudomonadota</taxon>
        <taxon>Betaproteobacteria</taxon>
        <taxon>Burkholderiales</taxon>
        <taxon>Oxalobacteraceae</taxon>
        <taxon>Undibacterium</taxon>
    </lineage>
</organism>
<dbReference type="SUPFAM" id="SSF51735">
    <property type="entry name" value="NAD(P)-binding Rossmann-fold domains"/>
    <property type="match status" value="1"/>
</dbReference>
<dbReference type="CDD" id="cd08267">
    <property type="entry name" value="MDR1"/>
    <property type="match status" value="1"/>
</dbReference>
<dbReference type="PANTHER" id="PTHR44013">
    <property type="entry name" value="ZINC-TYPE ALCOHOL DEHYDROGENASE-LIKE PROTEIN C16A3.02C"/>
    <property type="match status" value="1"/>
</dbReference>
<dbReference type="Pfam" id="PF13602">
    <property type="entry name" value="ADH_zinc_N_2"/>
    <property type="match status" value="1"/>
</dbReference>
<proteinExistence type="predicted"/>
<dbReference type="Gene3D" id="3.90.180.10">
    <property type="entry name" value="Medium-chain alcohol dehydrogenases, catalytic domain"/>
    <property type="match status" value="1"/>
</dbReference>
<dbReference type="SUPFAM" id="SSF50129">
    <property type="entry name" value="GroES-like"/>
    <property type="match status" value="1"/>
</dbReference>
<name>A0A941I3G4_9BURK</name>
<dbReference type="RefSeq" id="WP_212684196.1">
    <property type="nucleotide sequence ID" value="NZ_JAGSPM010000005.1"/>
</dbReference>
<evidence type="ECO:0000313" key="3">
    <source>
        <dbReference type="Proteomes" id="UP000680158"/>
    </source>
</evidence>
<dbReference type="InterPro" id="IPR020843">
    <property type="entry name" value="ER"/>
</dbReference>
<dbReference type="SMART" id="SM00829">
    <property type="entry name" value="PKS_ER"/>
    <property type="match status" value="1"/>
</dbReference>
<dbReference type="InterPro" id="IPR036291">
    <property type="entry name" value="NAD(P)-bd_dom_sf"/>
</dbReference>
<dbReference type="EMBL" id="JAGSPM010000005">
    <property type="protein sequence ID" value="MBR7746900.1"/>
    <property type="molecule type" value="Genomic_DNA"/>
</dbReference>
<dbReference type="Proteomes" id="UP000680158">
    <property type="component" value="Unassembled WGS sequence"/>
</dbReference>